<dbReference type="Pfam" id="PF01863">
    <property type="entry name" value="YgjP-like"/>
    <property type="match status" value="1"/>
</dbReference>
<reference evidence="2 3" key="1">
    <citation type="submission" date="2016-08" db="EMBL/GenBank/DDBJ databases">
        <authorList>
            <person name="Seilhamer J.J."/>
        </authorList>
    </citation>
    <scope>NUCLEOTIDE SEQUENCE [LARGE SCALE GENOMIC DNA]</scope>
    <source>
        <strain evidence="2 3">ANC 4874</strain>
    </source>
</reference>
<feature type="domain" description="YgjP-like metallopeptidase" evidence="1">
    <location>
        <begin position="37"/>
        <end position="236"/>
    </location>
</feature>
<dbReference type="PANTHER" id="PTHR30399">
    <property type="entry name" value="UNCHARACTERIZED PROTEIN YGJP"/>
    <property type="match status" value="1"/>
</dbReference>
<dbReference type="InterPro" id="IPR002725">
    <property type="entry name" value="YgjP-like_metallopeptidase"/>
</dbReference>
<dbReference type="CDD" id="cd07344">
    <property type="entry name" value="M48_yhfN_like"/>
    <property type="match status" value="1"/>
</dbReference>
<dbReference type="InterPro" id="IPR053136">
    <property type="entry name" value="UTP_pyrophosphatase-like"/>
</dbReference>
<dbReference type="EMBL" id="FMBK01000013">
    <property type="protein sequence ID" value="SCC72856.1"/>
    <property type="molecule type" value="Genomic_DNA"/>
</dbReference>
<evidence type="ECO:0000313" key="2">
    <source>
        <dbReference type="EMBL" id="SCC72856.1"/>
    </source>
</evidence>
<name>A0A1C4GXC9_9GAMM</name>
<gene>
    <name evidence="2" type="ORF">GA0116959_11310</name>
</gene>
<evidence type="ECO:0000313" key="3">
    <source>
        <dbReference type="Proteomes" id="UP000243661"/>
    </source>
</evidence>
<dbReference type="Proteomes" id="UP000243661">
    <property type="component" value="Unassembled WGS sequence"/>
</dbReference>
<organism evidence="2 3">
    <name type="scientific">Acinetobacter albensis</name>
    <dbReference type="NCBI Taxonomy" id="1673609"/>
    <lineage>
        <taxon>Bacteria</taxon>
        <taxon>Pseudomonadati</taxon>
        <taxon>Pseudomonadota</taxon>
        <taxon>Gammaproteobacteria</taxon>
        <taxon>Moraxellales</taxon>
        <taxon>Moraxellaceae</taxon>
        <taxon>Acinetobacter</taxon>
    </lineage>
</organism>
<dbReference type="Gene3D" id="3.30.2010.10">
    <property type="entry name" value="Metalloproteases ('zincins'), catalytic domain"/>
    <property type="match status" value="1"/>
</dbReference>
<proteinExistence type="predicted"/>
<evidence type="ECO:0000259" key="1">
    <source>
        <dbReference type="Pfam" id="PF01863"/>
    </source>
</evidence>
<accession>A0A1C4GXC9</accession>
<dbReference type="AlphaFoldDB" id="A0A1C4GXC9"/>
<sequence>MLTNPPFAGGGLVNLNRRTMNFPDLPEIQITRNVRSKHLRLRVEPNKIRLTAPVFCTSGQIQSFIQLSEQWLLKTWQQQQQNIKNQDRTLPNTLQLFNLQNSITIIYHTQQPNFIFDDQNSQLLISDRQPTQYLKNFVIAYAKHHLPLYLEEISQESNLNFAKCAIRQPKTRWGSCTSKHDIMLNSGLVLFPKHIARYVCVHELAHTKYFDHGPHFWAEVQKHDENFQQHRKILKTTPMPWWWSV</sequence>
<dbReference type="PANTHER" id="PTHR30399:SF1">
    <property type="entry name" value="UTP PYROPHOSPHATASE"/>
    <property type="match status" value="1"/>
</dbReference>
<protein>
    <recommendedName>
        <fullName evidence="1">YgjP-like metallopeptidase domain-containing protein</fullName>
    </recommendedName>
</protein>